<evidence type="ECO:0000313" key="3">
    <source>
        <dbReference type="Proteomes" id="UP000325395"/>
    </source>
</evidence>
<reference evidence="2 3" key="1">
    <citation type="submission" date="2019-04" db="EMBL/GenBank/DDBJ databases">
        <authorList>
            <consortium name="DOE Joint Genome Institute"/>
            <person name="Mondo S."/>
            <person name="Kjaerbolling I."/>
            <person name="Vesth T."/>
            <person name="Frisvad J.C."/>
            <person name="Nybo J.L."/>
            <person name="Theobald S."/>
            <person name="Kildgaard S."/>
            <person name="Isbrandt T."/>
            <person name="Kuo A."/>
            <person name="Sato A."/>
            <person name="Lyhne E.K."/>
            <person name="Kogle M.E."/>
            <person name="Wiebenga A."/>
            <person name="Kun R.S."/>
            <person name="Lubbers R.J."/>
            <person name="Makela M.R."/>
            <person name="Barry K."/>
            <person name="Chovatia M."/>
            <person name="Clum A."/>
            <person name="Daum C."/>
            <person name="Haridas S."/>
            <person name="He G."/>
            <person name="LaButti K."/>
            <person name="Lipzen A."/>
            <person name="Riley R."/>
            <person name="Salamov A."/>
            <person name="Simmons B.A."/>
            <person name="Magnuson J.K."/>
            <person name="Henrissat B."/>
            <person name="Mortensen U.H."/>
            <person name="Larsen T.O."/>
            <person name="Devries R.P."/>
            <person name="Grigoriev I.V."/>
            <person name="Machida M."/>
            <person name="Baker S.E."/>
            <person name="Andersen M.R."/>
            <person name="Cantor M.N."/>
            <person name="Hua S.X."/>
        </authorList>
    </citation>
    <scope>NUCLEOTIDE SEQUENCE [LARGE SCALE GENOMIC DNA]</scope>
    <source>
        <strain evidence="2 3">CBS 117616</strain>
    </source>
</reference>
<keyword evidence="3" id="KW-1185">Reference proteome</keyword>
<feature type="region of interest" description="Disordered" evidence="1">
    <location>
        <begin position="250"/>
        <end position="275"/>
    </location>
</feature>
<feature type="compositionally biased region" description="Polar residues" evidence="1">
    <location>
        <begin position="250"/>
        <end position="272"/>
    </location>
</feature>
<name>A0ABQ6WXI8_9EURO</name>
<dbReference type="EMBL" id="ML735698">
    <property type="protein sequence ID" value="KAE8421798.1"/>
    <property type="molecule type" value="Genomic_DNA"/>
</dbReference>
<evidence type="ECO:0000256" key="1">
    <source>
        <dbReference type="SAM" id="MobiDB-lite"/>
    </source>
</evidence>
<proteinExistence type="predicted"/>
<organism evidence="2 3">
    <name type="scientific">Aspergillus pseudocaelatus</name>
    <dbReference type="NCBI Taxonomy" id="1825620"/>
    <lineage>
        <taxon>Eukaryota</taxon>
        <taxon>Fungi</taxon>
        <taxon>Dikarya</taxon>
        <taxon>Ascomycota</taxon>
        <taxon>Pezizomycotina</taxon>
        <taxon>Eurotiomycetes</taxon>
        <taxon>Eurotiomycetidae</taxon>
        <taxon>Eurotiales</taxon>
        <taxon>Aspergillaceae</taxon>
        <taxon>Aspergillus</taxon>
        <taxon>Aspergillus subgen. Circumdati</taxon>
    </lineage>
</organism>
<dbReference type="Proteomes" id="UP000325395">
    <property type="component" value="Unassembled WGS sequence"/>
</dbReference>
<protein>
    <submittedName>
        <fullName evidence="2">Uncharacterized protein</fullName>
    </submittedName>
</protein>
<gene>
    <name evidence="2" type="ORF">BDV36DRAFT_30082</name>
</gene>
<sequence length="338" mass="37386">MASTSTPYSSAPAFPTLAHFLLPQPHHDQVSTSGTWDLKDDIYNAFKSPAHSVFRKGTVIGFSKLRDQARENDDIEFLGQVSRSILAAQLCKTSAPSSFSVKTYIIHPANLDIFSPQRLLESLLSVFQQPPLSRNEAISRLDYVQLFPVFDMAAAAQAIGEVSDTLHRYKEEQESRQNCQAESTGNSDCSIFLVIAGLDTLTEGVVRASSIVRGTAILSNILRTLTQLSRMHSPYISVMLINTSGLGTMTSSTHVTPGQMQQRRNPGNNPQTSREEGLHSIFHASERLFPSLLMRTLEQGIDVHLLLSTVKPAHVVEVIKDRVGNGVGRWCIWDKRIN</sequence>
<evidence type="ECO:0000313" key="2">
    <source>
        <dbReference type="EMBL" id="KAE8421798.1"/>
    </source>
</evidence>
<accession>A0ABQ6WXI8</accession>